<dbReference type="PANTHER" id="PTHR34584:SF1">
    <property type="entry name" value="NA(+)_H(+) ANTIPORTER SUBUNIT E1"/>
    <property type="match status" value="1"/>
</dbReference>
<keyword evidence="5 8" id="KW-1133">Transmembrane helix</keyword>
<protein>
    <submittedName>
        <fullName evidence="10">Multicomponent Na+:H+ antiporter subunit E</fullName>
    </submittedName>
</protein>
<keyword evidence="11" id="KW-1185">Reference proteome</keyword>
<reference evidence="10 11" key="1">
    <citation type="submission" date="2020-08" db="EMBL/GenBank/DDBJ databases">
        <title>Sequencing the genomes of 1000 actinobacteria strains.</title>
        <authorList>
            <person name="Klenk H.-P."/>
        </authorList>
    </citation>
    <scope>NUCLEOTIDE SEQUENCE [LARGE SCALE GENOMIC DNA]</scope>
    <source>
        <strain evidence="10 11">DSM 28238</strain>
    </source>
</reference>
<dbReference type="AlphaFoldDB" id="A0A7W5TT02"/>
<feature type="transmembrane region" description="Helical" evidence="8">
    <location>
        <begin position="61"/>
        <end position="87"/>
    </location>
</feature>
<organism evidence="10 11">
    <name type="scientific">Garicola koreensis</name>
    <dbReference type="NCBI Taxonomy" id="1262554"/>
    <lineage>
        <taxon>Bacteria</taxon>
        <taxon>Bacillati</taxon>
        <taxon>Actinomycetota</taxon>
        <taxon>Actinomycetes</taxon>
        <taxon>Micrococcales</taxon>
        <taxon>Micrococcaceae</taxon>
        <taxon>Garicola</taxon>
    </lineage>
</organism>
<evidence type="ECO:0000313" key="11">
    <source>
        <dbReference type="Proteomes" id="UP000547528"/>
    </source>
</evidence>
<feature type="transmembrane region" description="Helical" evidence="8">
    <location>
        <begin position="31"/>
        <end position="49"/>
    </location>
</feature>
<keyword evidence="3" id="KW-1003">Cell membrane</keyword>
<evidence type="ECO:0000256" key="2">
    <source>
        <dbReference type="ARBA" id="ARBA00006228"/>
    </source>
</evidence>
<dbReference type="EMBL" id="JACIBT010000007">
    <property type="protein sequence ID" value="MBB3668112.1"/>
    <property type="molecule type" value="Genomic_DNA"/>
</dbReference>
<dbReference type="GO" id="GO:0005886">
    <property type="term" value="C:plasma membrane"/>
    <property type="evidence" value="ECO:0007669"/>
    <property type="project" value="UniProtKB-SubCell"/>
</dbReference>
<evidence type="ECO:0000313" key="10">
    <source>
        <dbReference type="EMBL" id="MBB3668112.1"/>
    </source>
</evidence>
<keyword evidence="4 8" id="KW-0812">Transmembrane</keyword>
<dbReference type="Pfam" id="PF01899">
    <property type="entry name" value="MNHE"/>
    <property type="match status" value="1"/>
</dbReference>
<comment type="caution">
    <text evidence="10">The sequence shown here is derived from an EMBL/GenBank/DDBJ whole genome shotgun (WGS) entry which is preliminary data.</text>
</comment>
<evidence type="ECO:0000313" key="9">
    <source>
        <dbReference type="EMBL" id="MBB3668100.1"/>
    </source>
</evidence>
<dbReference type="RefSeq" id="WP_183358521.1">
    <property type="nucleotide sequence ID" value="NZ_BAABKR010000001.1"/>
</dbReference>
<dbReference type="Proteomes" id="UP000547528">
    <property type="component" value="Unassembled WGS sequence"/>
</dbReference>
<gene>
    <name evidence="9" type="ORF">FHX47_001729</name>
    <name evidence="10" type="ORF">FHX47_001741</name>
</gene>
<comment type="subcellular location">
    <subcellularLocation>
        <location evidence="1">Cell membrane</location>
        <topology evidence="1">Multi-pass membrane protein</topology>
    </subcellularLocation>
</comment>
<accession>A0A7W5TT02</accession>
<keyword evidence="6 8" id="KW-0472">Membrane</keyword>
<feature type="region of interest" description="Disordered" evidence="7">
    <location>
        <begin position="185"/>
        <end position="224"/>
    </location>
</feature>
<feature type="compositionally biased region" description="Low complexity" evidence="7">
    <location>
        <begin position="196"/>
        <end position="209"/>
    </location>
</feature>
<feature type="transmembrane region" description="Helical" evidence="8">
    <location>
        <begin position="7"/>
        <end position="25"/>
    </location>
</feature>
<dbReference type="GO" id="GO:0008324">
    <property type="term" value="F:monoatomic cation transmembrane transporter activity"/>
    <property type="evidence" value="ECO:0007669"/>
    <property type="project" value="InterPro"/>
</dbReference>
<name>A0A7W5TT02_9MICC</name>
<dbReference type="InterPro" id="IPR002758">
    <property type="entry name" value="Cation_antiport_E"/>
</dbReference>
<proteinExistence type="inferred from homology"/>
<comment type="similarity">
    <text evidence="2">Belongs to the CPA3 antiporters (TC 2.A.63) subunit E family.</text>
</comment>
<sequence>MRRPKTPLKLELPLIVFLGFFWMAVWQSFTIGTFILGAVYGAIVVRVFYLPPLRRSGRINLFWGLVQLLRFLGKMFLASFQVAWLAVVKGPRIRNSIIAIQLRSHDDLIITLTGHFLALVPGSLVVDVDRTTATLYLHVINISDDAAVEAIRADAMRTENLFIRTIGGRSDLAVVKAESRLQRTAGLTKAERETPAARGTRAPGARMPRLPQGAADSPGRQEAP</sequence>
<evidence type="ECO:0000256" key="1">
    <source>
        <dbReference type="ARBA" id="ARBA00004651"/>
    </source>
</evidence>
<evidence type="ECO:0000256" key="4">
    <source>
        <dbReference type="ARBA" id="ARBA00022692"/>
    </source>
</evidence>
<evidence type="ECO:0000256" key="6">
    <source>
        <dbReference type="ARBA" id="ARBA00023136"/>
    </source>
</evidence>
<evidence type="ECO:0000256" key="7">
    <source>
        <dbReference type="SAM" id="MobiDB-lite"/>
    </source>
</evidence>
<evidence type="ECO:0000256" key="8">
    <source>
        <dbReference type="SAM" id="Phobius"/>
    </source>
</evidence>
<dbReference type="NCBIfam" id="NF006521">
    <property type="entry name" value="PRK08965.1-5"/>
    <property type="match status" value="1"/>
</dbReference>
<dbReference type="PANTHER" id="PTHR34584">
    <property type="entry name" value="NA(+)/H(+) ANTIPORTER SUBUNIT E1"/>
    <property type="match status" value="1"/>
</dbReference>
<evidence type="ECO:0000256" key="3">
    <source>
        <dbReference type="ARBA" id="ARBA00022475"/>
    </source>
</evidence>
<dbReference type="EMBL" id="JACIBT010000007">
    <property type="protein sequence ID" value="MBB3668100.1"/>
    <property type="molecule type" value="Genomic_DNA"/>
</dbReference>
<evidence type="ECO:0000256" key="5">
    <source>
        <dbReference type="ARBA" id="ARBA00022989"/>
    </source>
</evidence>